<gene>
    <name evidence="6" type="primary">LOC105040891</name>
</gene>
<dbReference type="AlphaFoldDB" id="A0A6I9QVB0"/>
<dbReference type="GO" id="GO:0009909">
    <property type="term" value="P:regulation of flower development"/>
    <property type="evidence" value="ECO:0007669"/>
    <property type="project" value="InterPro"/>
</dbReference>
<dbReference type="GO" id="GO:0003700">
    <property type="term" value="F:DNA-binding transcription factor activity"/>
    <property type="evidence" value="ECO:0007669"/>
    <property type="project" value="TreeGrafter"/>
</dbReference>
<dbReference type="KEGG" id="egu:105040891"/>
<feature type="domain" description="CCT" evidence="4">
    <location>
        <begin position="228"/>
        <end position="270"/>
    </location>
</feature>
<dbReference type="PANTHER" id="PTHR31319">
    <property type="entry name" value="ZINC FINGER PROTEIN CONSTANS-LIKE 4"/>
    <property type="match status" value="1"/>
</dbReference>
<evidence type="ECO:0000313" key="5">
    <source>
        <dbReference type="Proteomes" id="UP000504607"/>
    </source>
</evidence>
<keyword evidence="2 3" id="KW-0539">Nucleus</keyword>
<accession>A0A6I9QVB0</accession>
<dbReference type="PROSITE" id="PS51017">
    <property type="entry name" value="CCT"/>
    <property type="match status" value="1"/>
</dbReference>
<protein>
    <submittedName>
        <fullName evidence="6">Uncharacterized protein LOC105040891 isoform X1</fullName>
    </submittedName>
</protein>
<dbReference type="Proteomes" id="UP000504607">
    <property type="component" value="Chromosome 3"/>
</dbReference>
<sequence length="282" mass="31706">MNAGEGLLLPFNEGYGQEVAPTQLLSFPEDEDFHTSFFASAVPHLDNLVETSSLSEYDLGGEGDLFKAPELILEEQVLVLDPDTAAMSMIYSNGNLIIPEANKVTPMESIQNEDLLSEVFYECRNDLLAKSAIIEPYPEASDVKIPAFQPEMDRGVEENKLVMEGPLQKIDSFQCLSSVDYINGCIMRPSFLEFRGMNLEAAFGIRRAYSEGDIQHSSTIDDVKIEERRQKLSRYRNKRTKRNFGKKIKYACRKALADSQPRVRGRFAKTEGSEIANLPSKM</sequence>
<proteinExistence type="predicted"/>
<evidence type="ECO:0000313" key="6">
    <source>
        <dbReference type="RefSeq" id="XP_010915937.1"/>
    </source>
</evidence>
<evidence type="ECO:0000259" key="4">
    <source>
        <dbReference type="PROSITE" id="PS51017"/>
    </source>
</evidence>
<dbReference type="OrthoDB" id="153872at2759"/>
<evidence type="ECO:0000256" key="1">
    <source>
        <dbReference type="ARBA" id="ARBA00004123"/>
    </source>
</evidence>
<evidence type="ECO:0000256" key="2">
    <source>
        <dbReference type="ARBA" id="ARBA00023242"/>
    </source>
</evidence>
<dbReference type="RefSeq" id="XP_010915937.1">
    <property type="nucleotide sequence ID" value="XM_010917635.3"/>
</dbReference>
<reference evidence="6" key="1">
    <citation type="submission" date="2025-08" db="UniProtKB">
        <authorList>
            <consortium name="RefSeq"/>
        </authorList>
    </citation>
    <scope>IDENTIFICATION</scope>
</reference>
<keyword evidence="5" id="KW-1185">Reference proteome</keyword>
<comment type="subcellular location">
    <subcellularLocation>
        <location evidence="1 3">Nucleus</location>
    </subcellularLocation>
</comment>
<dbReference type="InParanoid" id="A0A6I9QVB0"/>
<dbReference type="GeneID" id="105040891"/>
<name>A0A6I9QVB0_ELAGV</name>
<dbReference type="InterPro" id="IPR045281">
    <property type="entry name" value="CONSTANS-like"/>
</dbReference>
<dbReference type="GO" id="GO:0005634">
    <property type="term" value="C:nucleus"/>
    <property type="evidence" value="ECO:0007669"/>
    <property type="project" value="UniProtKB-SubCell"/>
</dbReference>
<dbReference type="Pfam" id="PF06203">
    <property type="entry name" value="CCT"/>
    <property type="match status" value="1"/>
</dbReference>
<organism evidence="5 6">
    <name type="scientific">Elaeis guineensis var. tenera</name>
    <name type="common">Oil palm</name>
    <dbReference type="NCBI Taxonomy" id="51953"/>
    <lineage>
        <taxon>Eukaryota</taxon>
        <taxon>Viridiplantae</taxon>
        <taxon>Streptophyta</taxon>
        <taxon>Embryophyta</taxon>
        <taxon>Tracheophyta</taxon>
        <taxon>Spermatophyta</taxon>
        <taxon>Magnoliopsida</taxon>
        <taxon>Liliopsida</taxon>
        <taxon>Arecaceae</taxon>
        <taxon>Arecoideae</taxon>
        <taxon>Cocoseae</taxon>
        <taxon>Elaeidinae</taxon>
        <taxon>Elaeis</taxon>
    </lineage>
</organism>
<dbReference type="PANTHER" id="PTHR31319:SF71">
    <property type="entry name" value="CCT MOTIF FAMILY PROTEIN"/>
    <property type="match status" value="1"/>
</dbReference>
<evidence type="ECO:0000256" key="3">
    <source>
        <dbReference type="PROSITE-ProRule" id="PRU00357"/>
    </source>
</evidence>
<dbReference type="InterPro" id="IPR010402">
    <property type="entry name" value="CCT_domain"/>
</dbReference>